<dbReference type="EMBL" id="CP001576">
    <property type="protein sequence ID" value="ACO70150.1"/>
    <property type="molecule type" value="Genomic_DNA"/>
</dbReference>
<gene>
    <name evidence="2" type="ORF">MICPUN_62177</name>
</gene>
<dbReference type="InterPro" id="IPR013083">
    <property type="entry name" value="Znf_RING/FYVE/PHD"/>
</dbReference>
<feature type="region of interest" description="Disordered" evidence="1">
    <location>
        <begin position="344"/>
        <end position="413"/>
    </location>
</feature>
<dbReference type="InParanoid" id="C1FHS0"/>
<feature type="compositionally biased region" description="Gly residues" evidence="1">
    <location>
        <begin position="344"/>
        <end position="356"/>
    </location>
</feature>
<dbReference type="AlphaFoldDB" id="C1FHS0"/>
<name>C1FHS0_MICCC</name>
<accession>C1FHS0</accession>
<feature type="compositionally biased region" description="Acidic residues" evidence="1">
    <location>
        <begin position="145"/>
        <end position="159"/>
    </location>
</feature>
<feature type="region of interest" description="Disordered" evidence="1">
    <location>
        <begin position="478"/>
        <end position="497"/>
    </location>
</feature>
<evidence type="ECO:0000313" key="2">
    <source>
        <dbReference type="EMBL" id="ACO70150.1"/>
    </source>
</evidence>
<feature type="region of interest" description="Disordered" evidence="1">
    <location>
        <begin position="510"/>
        <end position="531"/>
    </location>
</feature>
<evidence type="ECO:0000313" key="3">
    <source>
        <dbReference type="Proteomes" id="UP000002009"/>
    </source>
</evidence>
<feature type="region of interest" description="Disordered" evidence="1">
    <location>
        <begin position="130"/>
        <end position="207"/>
    </location>
</feature>
<dbReference type="GeneID" id="8246888"/>
<proteinExistence type="predicted"/>
<feature type="region of interest" description="Disordered" evidence="1">
    <location>
        <begin position="544"/>
        <end position="578"/>
    </location>
</feature>
<dbReference type="KEGG" id="mis:MICPUN_62177"/>
<evidence type="ECO:0008006" key="4">
    <source>
        <dbReference type="Google" id="ProtNLM"/>
    </source>
</evidence>
<feature type="compositionally biased region" description="Basic and acidic residues" evidence="1">
    <location>
        <begin position="165"/>
        <end position="174"/>
    </location>
</feature>
<dbReference type="RefSeq" id="XP_002508892.1">
    <property type="nucleotide sequence ID" value="XM_002508846.1"/>
</dbReference>
<evidence type="ECO:0000256" key="1">
    <source>
        <dbReference type="SAM" id="MobiDB-lite"/>
    </source>
</evidence>
<dbReference type="OrthoDB" id="5600418at2759"/>
<feature type="compositionally biased region" description="Basic and acidic residues" evidence="1">
    <location>
        <begin position="378"/>
        <end position="390"/>
    </location>
</feature>
<feature type="compositionally biased region" description="Basic and acidic residues" evidence="1">
    <location>
        <begin position="182"/>
        <end position="207"/>
    </location>
</feature>
<dbReference type="STRING" id="296587.C1FHS0"/>
<keyword evidence="3" id="KW-1185">Reference proteome</keyword>
<organism evidence="2 3">
    <name type="scientific">Micromonas commoda (strain RCC299 / NOUM17 / CCMP2709)</name>
    <name type="common">Picoplanktonic green alga</name>
    <dbReference type="NCBI Taxonomy" id="296587"/>
    <lineage>
        <taxon>Eukaryota</taxon>
        <taxon>Viridiplantae</taxon>
        <taxon>Chlorophyta</taxon>
        <taxon>Mamiellophyceae</taxon>
        <taxon>Mamiellales</taxon>
        <taxon>Mamiellaceae</taxon>
        <taxon>Micromonas</taxon>
    </lineage>
</organism>
<protein>
    <recommendedName>
        <fullName evidence="4">RING-type domain-containing protein</fullName>
    </recommendedName>
</protein>
<sequence length="578" mass="61069">MSSCCVCMELCTDKAVVRTPSAPTPSTEIPQILRTVGPPEGAPPRRLRPSFAPDLPLHLSLARHAAQALINCGHIYHLSCARRWFQTKGKSERGRPAHAPCPKCKEPYDMGSAVTVFMDVPKDERGEILFSPTPFPTRAGRGDVPDDADGAVVDDDDDGAVVLDSPRDGADRPGDTAGGDAATRREVASLRRDLRREQTRAREADDRAARAEMAAERADRLEEERDALQTELARREQRENNALYEARTAKAKAKKASDELSSRLAEFQRAQSKLAYVENQRRLERDLNEGVSMAETELLNRFRREEPRSAVETLCRSLAGKNRQLARQIDEYGKLVRRVKQLERGGGVGGGGGGAPVAGSTGAGSIPTGSAPPSPGFGKEKTGEPGKERGGGGAAGGGRLDRSKRRAWGADDEDAWDDVAAADADDALRLRRPLRDANAGFEKGLGSVDFSKGSFGRVAKAKGLGAFDDHGLGRVSRAAAAGGKGKRARGGGGASGEELLDDILSGLDLPKTRAEEKVRKPTSSSGGGDFGSFVGRFGSAAVTAEGSSGGGDGGSFVIHGADGRGGRTKVIRAAGSAR</sequence>
<dbReference type="CDD" id="cd16448">
    <property type="entry name" value="RING-H2"/>
    <property type="match status" value="1"/>
</dbReference>
<dbReference type="Proteomes" id="UP000002009">
    <property type="component" value="Chromosome 10"/>
</dbReference>
<dbReference type="Gene3D" id="3.30.40.10">
    <property type="entry name" value="Zinc/RING finger domain, C3HC4 (zinc finger)"/>
    <property type="match status" value="1"/>
</dbReference>
<reference evidence="2 3" key="1">
    <citation type="journal article" date="2009" name="Science">
        <title>Green evolution and dynamic adaptations revealed by genomes of the marine picoeukaryotes Micromonas.</title>
        <authorList>
            <person name="Worden A.Z."/>
            <person name="Lee J.H."/>
            <person name="Mock T."/>
            <person name="Rouze P."/>
            <person name="Simmons M.P."/>
            <person name="Aerts A.L."/>
            <person name="Allen A.E."/>
            <person name="Cuvelier M.L."/>
            <person name="Derelle E."/>
            <person name="Everett M.V."/>
            <person name="Foulon E."/>
            <person name="Grimwood J."/>
            <person name="Gundlach H."/>
            <person name="Henrissat B."/>
            <person name="Napoli C."/>
            <person name="McDonald S.M."/>
            <person name="Parker M.S."/>
            <person name="Rombauts S."/>
            <person name="Salamov A."/>
            <person name="Von Dassow P."/>
            <person name="Badger J.H."/>
            <person name="Coutinho P.M."/>
            <person name="Demir E."/>
            <person name="Dubchak I."/>
            <person name="Gentemann C."/>
            <person name="Eikrem W."/>
            <person name="Gready J.E."/>
            <person name="John U."/>
            <person name="Lanier W."/>
            <person name="Lindquist E.A."/>
            <person name="Lucas S."/>
            <person name="Mayer K.F."/>
            <person name="Moreau H."/>
            <person name="Not F."/>
            <person name="Otillar R."/>
            <person name="Panaud O."/>
            <person name="Pangilinan J."/>
            <person name="Paulsen I."/>
            <person name="Piegu B."/>
            <person name="Poliakov A."/>
            <person name="Robbens S."/>
            <person name="Schmutz J."/>
            <person name="Toulza E."/>
            <person name="Wyss T."/>
            <person name="Zelensky A."/>
            <person name="Zhou K."/>
            <person name="Armbrust E.V."/>
            <person name="Bhattacharya D."/>
            <person name="Goodenough U.W."/>
            <person name="Van de Peer Y."/>
            <person name="Grigoriev I.V."/>
        </authorList>
    </citation>
    <scope>NUCLEOTIDE SEQUENCE [LARGE SCALE GENOMIC DNA]</scope>
    <source>
        <strain evidence="3">RCC299 / NOUM17</strain>
    </source>
</reference>
<dbReference type="SUPFAM" id="SSF57850">
    <property type="entry name" value="RING/U-box"/>
    <property type="match status" value="1"/>
</dbReference>
<feature type="compositionally biased region" description="Basic and acidic residues" evidence="1">
    <location>
        <begin position="510"/>
        <end position="519"/>
    </location>
</feature>